<comment type="caution">
    <text evidence="9">The sequence shown here is derived from an EMBL/GenBank/DDBJ whole genome shotgun (WGS) entry which is preliminary data.</text>
</comment>
<dbReference type="PANTHER" id="PTHR12147">
    <property type="entry name" value="METALLOPEPTIDASE M28 FAMILY MEMBER"/>
    <property type="match status" value="1"/>
</dbReference>
<evidence type="ECO:0000256" key="7">
    <source>
        <dbReference type="SAM" id="SignalP"/>
    </source>
</evidence>
<feature type="domain" description="Peptidase M28" evidence="8">
    <location>
        <begin position="288"/>
        <end position="506"/>
    </location>
</feature>
<dbReference type="Proteomes" id="UP000550401">
    <property type="component" value="Unassembled WGS sequence"/>
</dbReference>
<dbReference type="Gene3D" id="3.50.30.30">
    <property type="match status" value="1"/>
</dbReference>
<accession>A0A839EVQ7</accession>
<reference evidence="9 10" key="1">
    <citation type="submission" date="2020-07" db="EMBL/GenBank/DDBJ databases">
        <title>Genomic Encyclopedia of Type Strains, Phase IV (KMG-V): Genome sequencing to study the core and pangenomes of soil and plant-associated prokaryotes.</title>
        <authorList>
            <person name="Whitman W."/>
        </authorList>
    </citation>
    <scope>NUCLEOTIDE SEQUENCE [LARGE SCALE GENOMIC DNA]</scope>
    <source>
        <strain evidence="9 10">RH2WT43</strain>
    </source>
</reference>
<sequence length="543" mass="58099">MAGVSLLLWTALAASAAQPTFSLKAIKHDTEVLSSDAYEGRGPLSAGEDKTVAWLTAAMKRAGLAPGCQRAYVQPVPLVETQTLTDHAPRFAVKDGSVAFAYGTDITLNTRRATARIDLHDSDVVFVGYGVNAPEHGWNDYAGVDVRGKTVLVLINDPDWRSTTTQGEFGGVAMTYYGRWMYKYEEAARQGAAAAIIVHDDAAAGYPFSVPASSLGGARVSLDDADADALQFESWITHDAARRLVAAAGADLATLEQAAGARGFKARALGIKADVAFDVKSRRGVSHNVLGLLRGTKRPDEVVIYTAHWDHLGRCPADARGDTICNGAIDNATGVAGLLELARAFRRAGGSERSILFLSTTGEEYGLLGSSYYAAHPAHPLAKSVAEIDLDPLGFMLGRTRDIRLVADQTELAAVVRAGAAAQGRVVEPDASPEAGDRYRSDTLSFARAGVPVVLLGNGVDVVGKPVGTGKALLADYFEHRYHQPSDEYDAHWDWSGALQDIALYYAIGRRLADDTAWPNWTADDEFRAARDRVLEAAKGRAR</sequence>
<evidence type="ECO:0000256" key="4">
    <source>
        <dbReference type="ARBA" id="ARBA00022729"/>
    </source>
</evidence>
<evidence type="ECO:0000313" key="10">
    <source>
        <dbReference type="Proteomes" id="UP000550401"/>
    </source>
</evidence>
<evidence type="ECO:0000313" key="9">
    <source>
        <dbReference type="EMBL" id="MBA8888657.1"/>
    </source>
</evidence>
<keyword evidence="1" id="KW-0031">Aminopeptidase</keyword>
<dbReference type="SUPFAM" id="SSF53187">
    <property type="entry name" value="Zn-dependent exopeptidases"/>
    <property type="match status" value="1"/>
</dbReference>
<proteinExistence type="predicted"/>
<dbReference type="RefSeq" id="WP_220484461.1">
    <property type="nucleotide sequence ID" value="NZ_JACGXL010000004.1"/>
</dbReference>
<organism evidence="9 10">
    <name type="scientific">Dokdonella fugitiva</name>
    <dbReference type="NCBI Taxonomy" id="328517"/>
    <lineage>
        <taxon>Bacteria</taxon>
        <taxon>Pseudomonadati</taxon>
        <taxon>Pseudomonadota</taxon>
        <taxon>Gammaproteobacteria</taxon>
        <taxon>Lysobacterales</taxon>
        <taxon>Rhodanobacteraceae</taxon>
        <taxon>Dokdonella</taxon>
    </lineage>
</organism>
<evidence type="ECO:0000256" key="6">
    <source>
        <dbReference type="ARBA" id="ARBA00022833"/>
    </source>
</evidence>
<keyword evidence="6" id="KW-0862">Zinc</keyword>
<dbReference type="Gene3D" id="3.40.630.10">
    <property type="entry name" value="Zn peptidases"/>
    <property type="match status" value="1"/>
</dbReference>
<keyword evidence="3" id="KW-0479">Metal-binding</keyword>
<dbReference type="SUPFAM" id="SSF52025">
    <property type="entry name" value="PA domain"/>
    <property type="match status" value="1"/>
</dbReference>
<dbReference type="GO" id="GO:0046872">
    <property type="term" value="F:metal ion binding"/>
    <property type="evidence" value="ECO:0007669"/>
    <property type="project" value="UniProtKB-KW"/>
</dbReference>
<name>A0A839EVQ7_9GAMM</name>
<dbReference type="GO" id="GO:0004180">
    <property type="term" value="F:carboxypeptidase activity"/>
    <property type="evidence" value="ECO:0007669"/>
    <property type="project" value="UniProtKB-KW"/>
</dbReference>
<keyword evidence="9" id="KW-0121">Carboxypeptidase</keyword>
<keyword evidence="10" id="KW-1185">Reference proteome</keyword>
<feature type="chain" id="PRO_5032595167" evidence="7">
    <location>
        <begin position="17"/>
        <end position="543"/>
    </location>
</feature>
<dbReference type="InterPro" id="IPR046450">
    <property type="entry name" value="PA_dom_sf"/>
</dbReference>
<feature type="signal peptide" evidence="7">
    <location>
        <begin position="1"/>
        <end position="16"/>
    </location>
</feature>
<evidence type="ECO:0000256" key="5">
    <source>
        <dbReference type="ARBA" id="ARBA00022801"/>
    </source>
</evidence>
<keyword evidence="2" id="KW-0645">Protease</keyword>
<dbReference type="GO" id="GO:0004177">
    <property type="term" value="F:aminopeptidase activity"/>
    <property type="evidence" value="ECO:0007669"/>
    <property type="project" value="UniProtKB-KW"/>
</dbReference>
<dbReference type="AlphaFoldDB" id="A0A839EVQ7"/>
<evidence type="ECO:0000259" key="8">
    <source>
        <dbReference type="Pfam" id="PF04389"/>
    </source>
</evidence>
<evidence type="ECO:0000256" key="3">
    <source>
        <dbReference type="ARBA" id="ARBA00022723"/>
    </source>
</evidence>
<dbReference type="Pfam" id="PF04389">
    <property type="entry name" value="Peptidase_M28"/>
    <property type="match status" value="1"/>
</dbReference>
<dbReference type="PANTHER" id="PTHR12147:SF56">
    <property type="entry name" value="AMINOPEPTIDASE YDR415C-RELATED"/>
    <property type="match status" value="1"/>
</dbReference>
<dbReference type="GO" id="GO:0008235">
    <property type="term" value="F:metalloexopeptidase activity"/>
    <property type="evidence" value="ECO:0007669"/>
    <property type="project" value="InterPro"/>
</dbReference>
<dbReference type="EMBL" id="JACGXL010000004">
    <property type="protein sequence ID" value="MBA8888657.1"/>
    <property type="molecule type" value="Genomic_DNA"/>
</dbReference>
<keyword evidence="4 7" id="KW-0732">Signal</keyword>
<evidence type="ECO:0000256" key="1">
    <source>
        <dbReference type="ARBA" id="ARBA00022438"/>
    </source>
</evidence>
<dbReference type="GO" id="GO:0006508">
    <property type="term" value="P:proteolysis"/>
    <property type="evidence" value="ECO:0007669"/>
    <property type="project" value="UniProtKB-KW"/>
</dbReference>
<evidence type="ECO:0000256" key="2">
    <source>
        <dbReference type="ARBA" id="ARBA00022670"/>
    </source>
</evidence>
<dbReference type="InterPro" id="IPR045175">
    <property type="entry name" value="M28_fam"/>
</dbReference>
<gene>
    <name evidence="9" type="ORF">FHW12_002890</name>
</gene>
<protein>
    <submittedName>
        <fullName evidence="9">Zn-dependent M28 family amino/carboxypeptidase</fullName>
    </submittedName>
</protein>
<dbReference type="InterPro" id="IPR007484">
    <property type="entry name" value="Peptidase_M28"/>
</dbReference>
<keyword evidence="5" id="KW-0378">Hydrolase</keyword>